<comment type="caution">
    <text evidence="3">The sequence shown here is derived from an EMBL/GenBank/DDBJ whole genome shotgun (WGS) entry which is preliminary data.</text>
</comment>
<keyword evidence="2" id="KW-0812">Transmembrane</keyword>
<evidence type="ECO:0000256" key="2">
    <source>
        <dbReference type="SAM" id="Phobius"/>
    </source>
</evidence>
<feature type="transmembrane region" description="Helical" evidence="2">
    <location>
        <begin position="23"/>
        <end position="41"/>
    </location>
</feature>
<evidence type="ECO:0000256" key="1">
    <source>
        <dbReference type="SAM" id="MobiDB-lite"/>
    </source>
</evidence>
<evidence type="ECO:0000313" key="5">
    <source>
        <dbReference type="Proteomes" id="UP001642409"/>
    </source>
</evidence>
<feature type="region of interest" description="Disordered" evidence="1">
    <location>
        <begin position="159"/>
        <end position="179"/>
    </location>
</feature>
<dbReference type="EMBL" id="CAXDID020000111">
    <property type="protein sequence ID" value="CAL6029649.1"/>
    <property type="molecule type" value="Genomic_DNA"/>
</dbReference>
<dbReference type="Proteomes" id="UP001642409">
    <property type="component" value="Unassembled WGS sequence"/>
</dbReference>
<keyword evidence="5" id="KW-1185">Reference proteome</keyword>
<evidence type="ECO:0000313" key="4">
    <source>
        <dbReference type="EMBL" id="CAL6029649.1"/>
    </source>
</evidence>
<feature type="compositionally biased region" description="Acidic residues" evidence="1">
    <location>
        <begin position="159"/>
        <end position="170"/>
    </location>
</feature>
<reference evidence="4 5" key="2">
    <citation type="submission" date="2024-07" db="EMBL/GenBank/DDBJ databases">
        <authorList>
            <person name="Akdeniz Z."/>
        </authorList>
    </citation>
    <scope>NUCLEOTIDE SEQUENCE [LARGE SCALE GENOMIC DNA]</scope>
</reference>
<gene>
    <name evidence="4" type="ORF">HINF_LOCUS32526</name>
    <name evidence="3" type="ORF">HINF_LOCUS53393</name>
</gene>
<keyword evidence="2" id="KW-0472">Membrane</keyword>
<dbReference type="EMBL" id="CATOUU010000994">
    <property type="protein sequence ID" value="CAI9965748.1"/>
    <property type="molecule type" value="Genomic_DNA"/>
</dbReference>
<sequence>MGNPSSHIGFFQVTLLRIVDLDVITIQILIFILLLYLYCFFSGFSELFLELFGDGAEYLSVDSLCHHVIARTKMQNRRALARTTYLKQTKQISESKPCKEGTQASKTCTCKAPSHQEQAHTPSERKKKIKASASLDRLKQESKAQILVSEHTISKFLEAELESEHSEEDTKENISETVS</sequence>
<accession>A0AA86R423</accession>
<dbReference type="AlphaFoldDB" id="A0AA86R423"/>
<protein>
    <submittedName>
        <fullName evidence="4">Hypothetical_protein</fullName>
    </submittedName>
</protein>
<organism evidence="3">
    <name type="scientific">Hexamita inflata</name>
    <dbReference type="NCBI Taxonomy" id="28002"/>
    <lineage>
        <taxon>Eukaryota</taxon>
        <taxon>Metamonada</taxon>
        <taxon>Diplomonadida</taxon>
        <taxon>Hexamitidae</taxon>
        <taxon>Hexamitinae</taxon>
        <taxon>Hexamita</taxon>
    </lineage>
</organism>
<reference evidence="3" key="1">
    <citation type="submission" date="2023-06" db="EMBL/GenBank/DDBJ databases">
        <authorList>
            <person name="Kurt Z."/>
        </authorList>
    </citation>
    <scope>NUCLEOTIDE SEQUENCE</scope>
</reference>
<evidence type="ECO:0000313" key="3">
    <source>
        <dbReference type="EMBL" id="CAI9965748.1"/>
    </source>
</evidence>
<name>A0AA86R423_9EUKA</name>
<proteinExistence type="predicted"/>
<keyword evidence="2" id="KW-1133">Transmembrane helix</keyword>